<reference evidence="1" key="1">
    <citation type="submission" date="2021-01" db="EMBL/GenBank/DDBJ databases">
        <authorList>
            <consortium name="Genoscope - CEA"/>
            <person name="William W."/>
        </authorList>
    </citation>
    <scope>NUCLEOTIDE SEQUENCE</scope>
</reference>
<dbReference type="AlphaFoldDB" id="A0A8S1YBA3"/>
<organism evidence="1 2">
    <name type="scientific">Paramecium octaurelia</name>
    <dbReference type="NCBI Taxonomy" id="43137"/>
    <lineage>
        <taxon>Eukaryota</taxon>
        <taxon>Sar</taxon>
        <taxon>Alveolata</taxon>
        <taxon>Ciliophora</taxon>
        <taxon>Intramacronucleata</taxon>
        <taxon>Oligohymenophorea</taxon>
        <taxon>Peniculida</taxon>
        <taxon>Parameciidae</taxon>
        <taxon>Paramecium</taxon>
    </lineage>
</organism>
<evidence type="ECO:0000313" key="1">
    <source>
        <dbReference type="EMBL" id="CAD8211039.1"/>
    </source>
</evidence>
<sequence length="89" mass="10595">MLTLQNQKQDTFVIEKLISQLNEDRKMRASQSQNIMDKREKEEKEIRERFQGIILNGSVFLQKLLTKIITQKCSKEQFKSQLYLKISAF</sequence>
<keyword evidence="2" id="KW-1185">Reference proteome</keyword>
<protein>
    <submittedName>
        <fullName evidence="1">Uncharacterized protein</fullName>
    </submittedName>
</protein>
<dbReference type="Proteomes" id="UP000683925">
    <property type="component" value="Unassembled WGS sequence"/>
</dbReference>
<name>A0A8S1YBA3_PAROT</name>
<accession>A0A8S1YBA3</accession>
<proteinExistence type="predicted"/>
<evidence type="ECO:0000313" key="2">
    <source>
        <dbReference type="Proteomes" id="UP000683925"/>
    </source>
</evidence>
<comment type="caution">
    <text evidence="1">The sequence shown here is derived from an EMBL/GenBank/DDBJ whole genome shotgun (WGS) entry which is preliminary data.</text>
</comment>
<dbReference type="EMBL" id="CAJJDP010000155">
    <property type="protein sequence ID" value="CAD8211039.1"/>
    <property type="molecule type" value="Genomic_DNA"/>
</dbReference>
<gene>
    <name evidence="1" type="ORF">POCTA_138.1.T1530004</name>
</gene>